<dbReference type="EMBL" id="JACHVB010000060">
    <property type="protein sequence ID" value="MBC2595978.1"/>
    <property type="molecule type" value="Genomic_DNA"/>
</dbReference>
<comment type="caution">
    <text evidence="2">The sequence shown here is derived from an EMBL/GenBank/DDBJ whole genome shotgun (WGS) entry which is preliminary data.</text>
</comment>
<dbReference type="SUPFAM" id="SSF55347">
    <property type="entry name" value="Glyceraldehyde-3-phosphate dehydrogenase-like, C-terminal domain"/>
    <property type="match status" value="1"/>
</dbReference>
<dbReference type="GO" id="GO:0000166">
    <property type="term" value="F:nucleotide binding"/>
    <property type="evidence" value="ECO:0007669"/>
    <property type="project" value="InterPro"/>
</dbReference>
<evidence type="ECO:0000313" key="3">
    <source>
        <dbReference type="Proteomes" id="UP000546464"/>
    </source>
</evidence>
<dbReference type="InterPro" id="IPR052515">
    <property type="entry name" value="Gfo/Idh/MocA_Oxidoreductase"/>
</dbReference>
<dbReference type="AlphaFoldDB" id="A0A842HJ27"/>
<dbReference type="Proteomes" id="UP000546464">
    <property type="component" value="Unassembled WGS sequence"/>
</dbReference>
<dbReference type="Pfam" id="PF01408">
    <property type="entry name" value="GFO_IDH_MocA"/>
    <property type="match status" value="1"/>
</dbReference>
<protein>
    <submittedName>
        <fullName evidence="2">Gfo/Idh/MocA family oxidoreductase</fullName>
    </submittedName>
</protein>
<dbReference type="PANTHER" id="PTHR43249:SF1">
    <property type="entry name" value="D-GLUCOSIDE 3-DEHYDROGENASE"/>
    <property type="match status" value="1"/>
</dbReference>
<keyword evidence="3" id="KW-1185">Reference proteome</keyword>
<dbReference type="InterPro" id="IPR000683">
    <property type="entry name" value="Gfo/Idh/MocA-like_OxRdtase_N"/>
</dbReference>
<dbReference type="PANTHER" id="PTHR43249">
    <property type="entry name" value="UDP-N-ACETYL-2-AMINO-2-DEOXY-D-GLUCURONATE OXIDASE"/>
    <property type="match status" value="1"/>
</dbReference>
<dbReference type="RefSeq" id="WP_185676899.1">
    <property type="nucleotide sequence ID" value="NZ_JACHVB010000060.1"/>
</dbReference>
<evidence type="ECO:0000259" key="1">
    <source>
        <dbReference type="Pfam" id="PF01408"/>
    </source>
</evidence>
<accession>A0A842HJ27</accession>
<gene>
    <name evidence="2" type="ORF">H5P28_17060</name>
</gene>
<dbReference type="SUPFAM" id="SSF51735">
    <property type="entry name" value="NAD(P)-binding Rossmann-fold domains"/>
    <property type="match status" value="1"/>
</dbReference>
<dbReference type="Gene3D" id="3.40.50.720">
    <property type="entry name" value="NAD(P)-binding Rossmann-like Domain"/>
    <property type="match status" value="1"/>
</dbReference>
<evidence type="ECO:0000313" key="2">
    <source>
        <dbReference type="EMBL" id="MBC2595978.1"/>
    </source>
</evidence>
<reference evidence="2 3" key="1">
    <citation type="submission" date="2020-07" db="EMBL/GenBank/DDBJ databases">
        <authorList>
            <person name="Feng X."/>
        </authorList>
    </citation>
    <scope>NUCLEOTIDE SEQUENCE [LARGE SCALE GENOMIC DNA]</scope>
    <source>
        <strain evidence="2 3">JCM31066</strain>
    </source>
</reference>
<name>A0A842HJ27_9BACT</name>
<dbReference type="Gene3D" id="3.30.360.10">
    <property type="entry name" value="Dihydrodipicolinate Reductase, domain 2"/>
    <property type="match status" value="1"/>
</dbReference>
<sequence>MSRPKVAKLAIVGCSGYAMELIKRIWMFRGEIELVAAFSPDLTLPEVALCEQRGVRVIDDFDSFIEYIEHRVHAVMNPTPIHRHKEISIRCLQAGLPVWVEKPPVATLHEWDELREAARFYAKPVEVCFNALYLPSVRLVKDRLLQGEFGRMHRIRGVGAWARPRSYFTRSDWAGHLRVDGDWVLDGTINNPLAHLLCNCLYFGGAEAVSMARPVKMSARLWHANDIESEDTSSLRIITDTDVEIVTNMTLCSERMVAPEMTIETEKADIVFRDFQDMDICWHDGKIEAFPSARENRLDMLETLCRSLFEEVMTPCPLECTRPFTEVVNAAFYQVLSRSEGCVPSVHPGALNRFVCTDGPCIGLCGIDQLVLDAYREGAMLDLPCASGESSRLDLELVEELSPHASEGMPT</sequence>
<dbReference type="InterPro" id="IPR036291">
    <property type="entry name" value="NAD(P)-bd_dom_sf"/>
</dbReference>
<proteinExistence type="predicted"/>
<organism evidence="2 3">
    <name type="scientific">Ruficoccus amylovorans</name>
    <dbReference type="NCBI Taxonomy" id="1804625"/>
    <lineage>
        <taxon>Bacteria</taxon>
        <taxon>Pseudomonadati</taxon>
        <taxon>Verrucomicrobiota</taxon>
        <taxon>Opitutia</taxon>
        <taxon>Puniceicoccales</taxon>
        <taxon>Cerasicoccaceae</taxon>
        <taxon>Ruficoccus</taxon>
    </lineage>
</organism>
<feature type="domain" description="Gfo/Idh/MocA-like oxidoreductase N-terminal" evidence="1">
    <location>
        <begin position="8"/>
        <end position="124"/>
    </location>
</feature>